<feature type="domain" description="Initiator Rep protein WH1" evidence="2">
    <location>
        <begin position="13"/>
        <end position="152"/>
    </location>
</feature>
<organism evidence="3">
    <name type="scientific">uncultured Sulfurovum sp</name>
    <dbReference type="NCBI Taxonomy" id="269237"/>
    <lineage>
        <taxon>Bacteria</taxon>
        <taxon>Pseudomonadati</taxon>
        <taxon>Campylobacterota</taxon>
        <taxon>Epsilonproteobacteria</taxon>
        <taxon>Campylobacterales</taxon>
        <taxon>Sulfurovaceae</taxon>
        <taxon>Sulfurovum</taxon>
        <taxon>environmental samples</taxon>
    </lineage>
</organism>
<dbReference type="GO" id="GO:0003887">
    <property type="term" value="F:DNA-directed DNA polymerase activity"/>
    <property type="evidence" value="ECO:0007669"/>
    <property type="project" value="InterPro"/>
</dbReference>
<dbReference type="Pfam" id="PF21205">
    <property type="entry name" value="Rep3_C"/>
    <property type="match status" value="1"/>
</dbReference>
<dbReference type="SUPFAM" id="SSF46785">
    <property type="entry name" value="Winged helix' DNA-binding domain"/>
    <property type="match status" value="2"/>
</dbReference>
<dbReference type="EMBL" id="CACVAP010000082">
    <property type="protein sequence ID" value="CAA6815263.1"/>
    <property type="molecule type" value="Genomic_DNA"/>
</dbReference>
<dbReference type="InterPro" id="IPR036388">
    <property type="entry name" value="WH-like_DNA-bd_sf"/>
</dbReference>
<dbReference type="InterPro" id="IPR000525">
    <property type="entry name" value="Initiator_Rep_WH1"/>
</dbReference>
<name>A0A6S6T7M0_9BACT</name>
<comment type="similarity">
    <text evidence="1">Belongs to the initiator RepB protein family.</text>
</comment>
<accession>A0A6S6T7M0</accession>
<dbReference type="AlphaFoldDB" id="A0A6S6T7M0"/>
<proteinExistence type="inferred from homology"/>
<dbReference type="Gene3D" id="1.10.10.10">
    <property type="entry name" value="Winged helix-like DNA-binding domain superfamily/Winged helix DNA-binding domain"/>
    <property type="match status" value="2"/>
</dbReference>
<protein>
    <recommendedName>
        <fullName evidence="2">Initiator Rep protein WH1 domain-containing protein</fullName>
    </recommendedName>
</protein>
<reference evidence="3" key="1">
    <citation type="submission" date="2020-01" db="EMBL/GenBank/DDBJ databases">
        <authorList>
            <person name="Meier V. D."/>
            <person name="Meier V D."/>
        </authorList>
    </citation>
    <scope>NUCLEOTIDE SEQUENCE</scope>
    <source>
        <strain evidence="3">HLG_WM_MAG_06</strain>
    </source>
</reference>
<evidence type="ECO:0000256" key="1">
    <source>
        <dbReference type="ARBA" id="ARBA00038283"/>
    </source>
</evidence>
<gene>
    <name evidence="3" type="ORF">HELGO_WM22267</name>
</gene>
<evidence type="ECO:0000259" key="2">
    <source>
        <dbReference type="Pfam" id="PF01051"/>
    </source>
</evidence>
<dbReference type="InterPro" id="IPR036390">
    <property type="entry name" value="WH_DNA-bd_sf"/>
</dbReference>
<sequence length="309" mass="36633">MSITDLTKRNFTRQSHMIVNARYALTRGEIDIVLTLLTAIKHEDEDFKDYQFTMKDLEKKTNRTWNSKQLKDTIKSLMSKPLDIPKESGKGWTIVSWFSSFDYDDNGIITCRFDKALKPYLIQIQGTRIISDFRHLLPMQSSYSKRMYLLLKEYDKIGSRKFNVKELQEILKVPNSHKTRYNKFKQDVLQRSEKDINKFTDLEVSFVEKKQGRKVHEIHFFIRKNNNSLKDFIVNIRADYVNIVLFHTNDGKPIKCSEKGLLYYADASNLTLNKQSAQKTWEWLHENRNKLECFKNNIIDKKALQELQQ</sequence>
<dbReference type="Pfam" id="PF01051">
    <property type="entry name" value="Rep3_N"/>
    <property type="match status" value="1"/>
</dbReference>
<dbReference type="GO" id="GO:0006270">
    <property type="term" value="P:DNA replication initiation"/>
    <property type="evidence" value="ECO:0007669"/>
    <property type="project" value="InterPro"/>
</dbReference>
<evidence type="ECO:0000313" key="3">
    <source>
        <dbReference type="EMBL" id="CAA6815263.1"/>
    </source>
</evidence>